<dbReference type="Gene3D" id="3.40.50.1820">
    <property type="entry name" value="alpha/beta hydrolase"/>
    <property type="match status" value="2"/>
</dbReference>
<comment type="similarity">
    <text evidence="1">Belongs to the peptidase S33 family.</text>
</comment>
<sequence>MKGYDAIDMPLLRSRGPEPQQRRPHSVKVAMIAAATFIASLYAIGNIPPGIMETKWFDSWWRVDDERLMNNRPFEFFEIDAKETLEFHPCFEDFQCAKLKLPLDYFNGTYSNDTVSVAVVKLSAKVPLDDPSYGGPVLINPGGPGGSGVALALGIASQMQTIIGPGDGKGKHYDIIGFDPRGIAFTEPAARCMPNAAASWSWRLRQGTEGMLDSSNAALGRLWSMTHAYGATCGKASEEVEGSDIKQYMSTASVARDMLEIAEKHADWVKENTAGSTVSKEVSDSKTVKLQYWGFSYGTYLGATFAAMFPDRVGRVVLDGVVDIHDYHDALGQGSLHDTERNMNSFYTFCHGAGWRLCPLASSTASAEDVKQRVEKIIESLYHHPLALNTSEHGPEIFTYSDLRGIIFSALYQPQFAFTFVADILSAVEDRGGAVLNFLSYSLYPSHIYQCPLGNASVHIPYDQEVPTMAVLCGDGIDQTSTDIEQFEEYWHLLQGISPAAGSLWAMLKLTCVAWNIRPLFNFGNDENFYGNTSNPILWVSTTADPVTPLKSAREMHSRFPGSGLLIQDNAGHCSLSMPTACTYVRIREYFQNGKLPDEGTVCVPPTSPWSLNSTDPDSPFYDPSLGQPVYLAEEEFEVGMEAAKALEEWAAGHDFLGRHLAGPRVRETMAKALVRDWVAVDGVDGFGM</sequence>
<dbReference type="Proteomes" id="UP000800035">
    <property type="component" value="Unassembled WGS sequence"/>
</dbReference>
<dbReference type="EMBL" id="ML976985">
    <property type="protein sequence ID" value="KAF1959212.1"/>
    <property type="molecule type" value="Genomic_DNA"/>
</dbReference>
<keyword evidence="2" id="KW-0378">Hydrolase</keyword>
<keyword evidence="8" id="KW-1185">Reference proteome</keyword>
<feature type="domain" description="AB hydrolase-1" evidence="5">
    <location>
        <begin position="136"/>
        <end position="326"/>
    </location>
</feature>
<evidence type="ECO:0000259" key="5">
    <source>
        <dbReference type="Pfam" id="PF00561"/>
    </source>
</evidence>
<evidence type="ECO:0000313" key="7">
    <source>
        <dbReference type="EMBL" id="KAF1959212.1"/>
    </source>
</evidence>
<gene>
    <name evidence="7" type="ORF">CC80DRAFT_440545</name>
</gene>
<evidence type="ECO:0000256" key="2">
    <source>
        <dbReference type="ARBA" id="ARBA00022801"/>
    </source>
</evidence>
<evidence type="ECO:0000259" key="6">
    <source>
        <dbReference type="Pfam" id="PF08386"/>
    </source>
</evidence>
<name>A0A6A5U5T4_9PLEO</name>
<dbReference type="InterPro" id="IPR051601">
    <property type="entry name" value="Serine_prot/Carboxylest_S33"/>
</dbReference>
<organism evidence="7 8">
    <name type="scientific">Byssothecium circinans</name>
    <dbReference type="NCBI Taxonomy" id="147558"/>
    <lineage>
        <taxon>Eukaryota</taxon>
        <taxon>Fungi</taxon>
        <taxon>Dikarya</taxon>
        <taxon>Ascomycota</taxon>
        <taxon>Pezizomycotina</taxon>
        <taxon>Dothideomycetes</taxon>
        <taxon>Pleosporomycetidae</taxon>
        <taxon>Pleosporales</taxon>
        <taxon>Massarineae</taxon>
        <taxon>Massarinaceae</taxon>
        <taxon>Byssothecium</taxon>
    </lineage>
</organism>
<dbReference type="Pfam" id="PF08386">
    <property type="entry name" value="Abhydrolase_4"/>
    <property type="match status" value="1"/>
</dbReference>
<dbReference type="InterPro" id="IPR013595">
    <property type="entry name" value="Pept_S33_TAP-like_C"/>
</dbReference>
<dbReference type="AlphaFoldDB" id="A0A6A5U5T4"/>
<protein>
    <submittedName>
        <fullName evidence="7">Uncharacterized protein</fullName>
    </submittedName>
</protein>
<keyword evidence="4" id="KW-0812">Transmembrane</keyword>
<reference evidence="7" key="1">
    <citation type="journal article" date="2020" name="Stud. Mycol.">
        <title>101 Dothideomycetes genomes: a test case for predicting lifestyles and emergence of pathogens.</title>
        <authorList>
            <person name="Haridas S."/>
            <person name="Albert R."/>
            <person name="Binder M."/>
            <person name="Bloem J."/>
            <person name="Labutti K."/>
            <person name="Salamov A."/>
            <person name="Andreopoulos B."/>
            <person name="Baker S."/>
            <person name="Barry K."/>
            <person name="Bills G."/>
            <person name="Bluhm B."/>
            <person name="Cannon C."/>
            <person name="Castanera R."/>
            <person name="Culley D."/>
            <person name="Daum C."/>
            <person name="Ezra D."/>
            <person name="Gonzalez J."/>
            <person name="Henrissat B."/>
            <person name="Kuo A."/>
            <person name="Liang C."/>
            <person name="Lipzen A."/>
            <person name="Lutzoni F."/>
            <person name="Magnuson J."/>
            <person name="Mondo S."/>
            <person name="Nolan M."/>
            <person name="Ohm R."/>
            <person name="Pangilinan J."/>
            <person name="Park H.-J."/>
            <person name="Ramirez L."/>
            <person name="Alfaro M."/>
            <person name="Sun H."/>
            <person name="Tritt A."/>
            <person name="Yoshinaga Y."/>
            <person name="Zwiers L.-H."/>
            <person name="Turgeon B."/>
            <person name="Goodwin S."/>
            <person name="Spatafora J."/>
            <person name="Crous P."/>
            <person name="Grigoriev I."/>
        </authorList>
    </citation>
    <scope>NUCLEOTIDE SEQUENCE</scope>
    <source>
        <strain evidence="7">CBS 675.92</strain>
    </source>
</reference>
<dbReference type="SUPFAM" id="SSF53474">
    <property type="entry name" value="alpha/beta-Hydrolases"/>
    <property type="match status" value="1"/>
</dbReference>
<dbReference type="PANTHER" id="PTHR43248:SF25">
    <property type="entry name" value="AB HYDROLASE-1 DOMAIN-CONTAINING PROTEIN-RELATED"/>
    <property type="match status" value="1"/>
</dbReference>
<evidence type="ECO:0000256" key="4">
    <source>
        <dbReference type="SAM" id="Phobius"/>
    </source>
</evidence>
<dbReference type="PANTHER" id="PTHR43248">
    <property type="entry name" value="2-SUCCINYL-6-HYDROXY-2,4-CYCLOHEXADIENE-1-CARBOXYLATE SYNTHASE"/>
    <property type="match status" value="1"/>
</dbReference>
<dbReference type="InterPro" id="IPR029058">
    <property type="entry name" value="AB_hydrolase_fold"/>
</dbReference>
<dbReference type="OrthoDB" id="425534at2759"/>
<keyword evidence="4" id="KW-0472">Membrane</keyword>
<evidence type="ECO:0000256" key="1">
    <source>
        <dbReference type="ARBA" id="ARBA00010088"/>
    </source>
</evidence>
<proteinExistence type="inferred from homology"/>
<keyword evidence="4" id="KW-1133">Transmembrane helix</keyword>
<dbReference type="Pfam" id="PF00561">
    <property type="entry name" value="Abhydrolase_1"/>
    <property type="match status" value="1"/>
</dbReference>
<feature type="domain" description="Peptidase S33 tripeptidyl aminopeptidase-like C-terminal" evidence="6">
    <location>
        <begin position="499"/>
        <end position="603"/>
    </location>
</feature>
<feature type="region of interest" description="Disordered" evidence="3">
    <location>
        <begin position="1"/>
        <end position="23"/>
    </location>
</feature>
<accession>A0A6A5U5T4</accession>
<evidence type="ECO:0000313" key="8">
    <source>
        <dbReference type="Proteomes" id="UP000800035"/>
    </source>
</evidence>
<dbReference type="InterPro" id="IPR000073">
    <property type="entry name" value="AB_hydrolase_1"/>
</dbReference>
<evidence type="ECO:0000256" key="3">
    <source>
        <dbReference type="SAM" id="MobiDB-lite"/>
    </source>
</evidence>
<feature type="transmembrane region" description="Helical" evidence="4">
    <location>
        <begin position="27"/>
        <end position="45"/>
    </location>
</feature>
<dbReference type="GO" id="GO:0016787">
    <property type="term" value="F:hydrolase activity"/>
    <property type="evidence" value="ECO:0007669"/>
    <property type="project" value="UniProtKB-KW"/>
</dbReference>